<evidence type="ECO:0000256" key="1">
    <source>
        <dbReference type="SAM" id="Phobius"/>
    </source>
</evidence>
<reference evidence="2 3" key="1">
    <citation type="journal article" date="2015" name="Genome Announc.">
        <title>Expanding the biotechnology potential of lactobacilli through comparative genomics of 213 strains and associated genera.</title>
        <authorList>
            <person name="Sun Z."/>
            <person name="Harris H.M."/>
            <person name="McCann A."/>
            <person name="Guo C."/>
            <person name="Argimon S."/>
            <person name="Zhang W."/>
            <person name="Yang X."/>
            <person name="Jeffery I.B."/>
            <person name="Cooney J.C."/>
            <person name="Kagawa T.F."/>
            <person name="Liu W."/>
            <person name="Song Y."/>
            <person name="Salvetti E."/>
            <person name="Wrobel A."/>
            <person name="Rasinkangas P."/>
            <person name="Parkhill J."/>
            <person name="Rea M.C."/>
            <person name="O'Sullivan O."/>
            <person name="Ritari J."/>
            <person name="Douillard F.P."/>
            <person name="Paul Ross R."/>
            <person name="Yang R."/>
            <person name="Briner A.E."/>
            <person name="Felis G.E."/>
            <person name="de Vos W.M."/>
            <person name="Barrangou R."/>
            <person name="Klaenhammer T.R."/>
            <person name="Caufield P.W."/>
            <person name="Cui Y."/>
            <person name="Zhang H."/>
            <person name="O'Toole P.W."/>
        </authorList>
    </citation>
    <scope>NUCLEOTIDE SEQUENCE [LARGE SCALE GENOMIC DNA]</scope>
    <source>
        <strain evidence="2 3">DSM 19971</strain>
    </source>
</reference>
<keyword evidence="1" id="KW-0472">Membrane</keyword>
<dbReference type="RefSeq" id="WP_057736314.1">
    <property type="nucleotide sequence ID" value="NZ_AZEG01000005.1"/>
</dbReference>
<dbReference type="STRING" id="1423812.FD20_GL001975"/>
<protein>
    <submittedName>
        <fullName evidence="2">Uncharacterized protein</fullName>
    </submittedName>
</protein>
<feature type="transmembrane region" description="Helical" evidence="1">
    <location>
        <begin position="12"/>
        <end position="30"/>
    </location>
</feature>
<gene>
    <name evidence="2" type="ORF">FD20_GL001975</name>
</gene>
<dbReference type="OrthoDB" id="2286534at2"/>
<sequence length="157" mass="17106">MNINTKKIIANLDIIGSIIMIVSLFVGNFYAGDPGGGLVYSLSYPGYKLIFNGDYLLGTLFIIVPALILVVDRIKSLQQYESLLKFGLPIVSLIFLFVLKGQLGDTGNFGGSSSFALGAWLFLLGNVLVLVSGASHFFHIDIEQKITDITKQSRSKK</sequence>
<organism evidence="2 3">
    <name type="scientific">Liquorilactobacillus uvarum DSM 19971</name>
    <dbReference type="NCBI Taxonomy" id="1423812"/>
    <lineage>
        <taxon>Bacteria</taxon>
        <taxon>Bacillati</taxon>
        <taxon>Bacillota</taxon>
        <taxon>Bacilli</taxon>
        <taxon>Lactobacillales</taxon>
        <taxon>Lactobacillaceae</taxon>
        <taxon>Liquorilactobacillus</taxon>
    </lineage>
</organism>
<keyword evidence="1" id="KW-1133">Transmembrane helix</keyword>
<feature type="transmembrane region" description="Helical" evidence="1">
    <location>
        <begin position="115"/>
        <end position="138"/>
    </location>
</feature>
<dbReference type="Proteomes" id="UP000051155">
    <property type="component" value="Unassembled WGS sequence"/>
</dbReference>
<name>A0A0R1Q823_9LACO</name>
<evidence type="ECO:0000313" key="3">
    <source>
        <dbReference type="Proteomes" id="UP000051155"/>
    </source>
</evidence>
<dbReference type="PATRIC" id="fig|1423812.3.peg.2096"/>
<evidence type="ECO:0000313" key="2">
    <source>
        <dbReference type="EMBL" id="KRL38354.1"/>
    </source>
</evidence>
<comment type="caution">
    <text evidence="2">The sequence shown here is derived from an EMBL/GenBank/DDBJ whole genome shotgun (WGS) entry which is preliminary data.</text>
</comment>
<accession>A0A0R1Q823</accession>
<dbReference type="EMBL" id="AZEG01000005">
    <property type="protein sequence ID" value="KRL38354.1"/>
    <property type="molecule type" value="Genomic_DNA"/>
</dbReference>
<dbReference type="AlphaFoldDB" id="A0A0R1Q823"/>
<feature type="transmembrane region" description="Helical" evidence="1">
    <location>
        <begin position="50"/>
        <end position="71"/>
    </location>
</feature>
<keyword evidence="3" id="KW-1185">Reference proteome</keyword>
<feature type="transmembrane region" description="Helical" evidence="1">
    <location>
        <begin position="83"/>
        <end position="103"/>
    </location>
</feature>
<keyword evidence="1" id="KW-0812">Transmembrane</keyword>
<proteinExistence type="predicted"/>